<comment type="caution">
    <text evidence="2">The sequence shown here is derived from an EMBL/GenBank/DDBJ whole genome shotgun (WGS) entry which is preliminary data.</text>
</comment>
<feature type="transmembrane region" description="Helical" evidence="1">
    <location>
        <begin position="354"/>
        <end position="372"/>
    </location>
</feature>
<dbReference type="Proteomes" id="UP000555411">
    <property type="component" value="Unassembled WGS sequence"/>
</dbReference>
<keyword evidence="1" id="KW-0812">Transmembrane</keyword>
<name>A0A842I901_9RHOB</name>
<protein>
    <submittedName>
        <fullName evidence="2">Uncharacterized protein</fullName>
    </submittedName>
</protein>
<feature type="transmembrane region" description="Helical" evidence="1">
    <location>
        <begin position="193"/>
        <end position="219"/>
    </location>
</feature>
<dbReference type="EMBL" id="JACLQD010000003">
    <property type="protein sequence ID" value="MBC2836109.1"/>
    <property type="molecule type" value="Genomic_DNA"/>
</dbReference>
<evidence type="ECO:0000313" key="3">
    <source>
        <dbReference type="Proteomes" id="UP000555411"/>
    </source>
</evidence>
<evidence type="ECO:0000256" key="1">
    <source>
        <dbReference type="SAM" id="Phobius"/>
    </source>
</evidence>
<proteinExistence type="predicted"/>
<organism evidence="2 3">
    <name type="scientific">Paragemmobacter straminiformis</name>
    <dbReference type="NCBI Taxonomy" id="2045119"/>
    <lineage>
        <taxon>Bacteria</taxon>
        <taxon>Pseudomonadati</taxon>
        <taxon>Pseudomonadota</taxon>
        <taxon>Alphaproteobacteria</taxon>
        <taxon>Rhodobacterales</taxon>
        <taxon>Paracoccaceae</taxon>
        <taxon>Paragemmobacter</taxon>
    </lineage>
</organism>
<feature type="transmembrane region" description="Helical" evidence="1">
    <location>
        <begin position="379"/>
        <end position="395"/>
    </location>
</feature>
<feature type="transmembrane region" description="Helical" evidence="1">
    <location>
        <begin position="108"/>
        <end position="126"/>
    </location>
</feature>
<keyword evidence="3" id="KW-1185">Reference proteome</keyword>
<reference evidence="2 3" key="1">
    <citation type="journal article" date="2017" name="Int. J. Syst. Evol. Microbiol.">
        <title>Gemmobacter straminiformis sp. nov., isolated from an artificial fountain.</title>
        <authorList>
            <person name="Kang J.Y."/>
            <person name="Kim M.J."/>
            <person name="Chun J."/>
            <person name="Son K.P."/>
            <person name="Jahng K.Y."/>
        </authorList>
    </citation>
    <scope>NUCLEOTIDE SEQUENCE [LARGE SCALE GENOMIC DNA]</scope>
    <source>
        <strain evidence="2 3">CAM-8</strain>
    </source>
</reference>
<feature type="transmembrane region" description="Helical" evidence="1">
    <location>
        <begin position="295"/>
        <end position="313"/>
    </location>
</feature>
<feature type="transmembrane region" description="Helical" evidence="1">
    <location>
        <begin position="231"/>
        <end position="250"/>
    </location>
</feature>
<feature type="transmembrane region" description="Helical" evidence="1">
    <location>
        <begin position="430"/>
        <end position="451"/>
    </location>
</feature>
<accession>A0A842I901</accession>
<gene>
    <name evidence="2" type="ORF">H7F16_11385</name>
</gene>
<feature type="transmembrane region" description="Helical" evidence="1">
    <location>
        <begin position="164"/>
        <end position="181"/>
    </location>
</feature>
<keyword evidence="1" id="KW-1133">Transmembrane helix</keyword>
<feature type="transmembrane region" description="Helical" evidence="1">
    <location>
        <begin position="132"/>
        <end position="152"/>
    </location>
</feature>
<feature type="transmembrane region" description="Helical" evidence="1">
    <location>
        <begin position="401"/>
        <end position="418"/>
    </location>
</feature>
<feature type="transmembrane region" description="Helical" evidence="1">
    <location>
        <begin position="262"/>
        <end position="283"/>
    </location>
</feature>
<sequence length="584" mass="61929">MDASRRLFDTAQGFRFILPPLAMIYLVTQITGARKVLEQGDRLSTDDAMRLVEVRDLLGGQPWYDLFQHRVLPPEGLSMHWSRYIDAPMAAIMAALDPLVGADMAARWVAVIWPLSLGVLFMVLTARLTARLFGYLAATIALLGFMTITVLFNGGFGAGATDHHAVQIILMLLLCGSLVLPDHALRRGIAGGLAAALSLAIGLEMILFIAVAGLVLVLSHALCKPEADKRLLGFSAALAVAVPLLMAGQLDPALWSVPVCDAISPPLVALTTAAFAASAIAIGAGRYLARPALRLLLLLPLGAAVALALLPSLQPCLAGPYTALSPEVQRTVLARVQEIKPALYYLINDGARSIALFYPFYVITLLYGAMVIARRGEGLVILGFLALGAVLSFWQTRMGTMALPVIAMAFGAACAWAINHGRTALRAAGLGVFAFVGLSGPIAAAFVTLTWSGSGPAEGQVALGDRCNTIDQVKRLAEVPAGIIFNPLNFGPMLLLATPHSVTSAPYHRSADAFANGILPFEGDEAGLRAAIDRTRADYLLFCAGDVYGPETSIGTELSKGGLRPWLAEVPLEGSKLRLLRVLR</sequence>
<dbReference type="RefSeq" id="WP_185797726.1">
    <property type="nucleotide sequence ID" value="NZ_JACLQD010000003.1"/>
</dbReference>
<evidence type="ECO:0000313" key="2">
    <source>
        <dbReference type="EMBL" id="MBC2836109.1"/>
    </source>
</evidence>
<keyword evidence="1" id="KW-0472">Membrane</keyword>
<dbReference type="AlphaFoldDB" id="A0A842I901"/>